<keyword evidence="2 5" id="KW-0812">Transmembrane</keyword>
<dbReference type="SUPFAM" id="SSF81653">
    <property type="entry name" value="Calcium ATPase, transduction domain A"/>
    <property type="match status" value="1"/>
</dbReference>
<gene>
    <name evidence="6" type="ORF">DEA37_0014861</name>
</gene>
<comment type="subcellular location">
    <subcellularLocation>
        <location evidence="1">Membrane</location>
    </subcellularLocation>
</comment>
<evidence type="ECO:0000256" key="4">
    <source>
        <dbReference type="ARBA" id="ARBA00023136"/>
    </source>
</evidence>
<reference evidence="6 7" key="1">
    <citation type="journal article" date="2019" name="Gigascience">
        <title>Whole-genome sequence of the oriental lung fluke Paragonimus westermani.</title>
        <authorList>
            <person name="Oey H."/>
            <person name="Zakrzewski M."/>
            <person name="Narain K."/>
            <person name="Devi K.R."/>
            <person name="Agatsuma T."/>
            <person name="Nawaratna S."/>
            <person name="Gobert G.N."/>
            <person name="Jones M.K."/>
            <person name="Ragan M.A."/>
            <person name="McManus D.P."/>
            <person name="Krause L."/>
        </authorList>
    </citation>
    <scope>NUCLEOTIDE SEQUENCE [LARGE SCALE GENOMIC DNA]</scope>
    <source>
        <strain evidence="6 7">IND2009</strain>
    </source>
</reference>
<keyword evidence="7" id="KW-1185">Reference proteome</keyword>
<evidence type="ECO:0000256" key="1">
    <source>
        <dbReference type="ARBA" id="ARBA00004370"/>
    </source>
</evidence>
<feature type="transmembrane region" description="Helical" evidence="5">
    <location>
        <begin position="244"/>
        <end position="272"/>
    </location>
</feature>
<proteinExistence type="predicted"/>
<keyword evidence="3 5" id="KW-1133">Transmembrane helix</keyword>
<dbReference type="PROSITE" id="PS00154">
    <property type="entry name" value="ATPASE_E1_E2"/>
    <property type="match status" value="1"/>
</dbReference>
<dbReference type="GO" id="GO:0140326">
    <property type="term" value="F:ATPase-coupled intramembrane lipid transporter activity"/>
    <property type="evidence" value="ECO:0007669"/>
    <property type="project" value="TreeGrafter"/>
</dbReference>
<dbReference type="PRINTS" id="PR00121">
    <property type="entry name" value="NAKATPASE"/>
</dbReference>
<feature type="transmembrane region" description="Helical" evidence="5">
    <location>
        <begin position="211"/>
        <end position="232"/>
    </location>
</feature>
<evidence type="ECO:0000256" key="3">
    <source>
        <dbReference type="ARBA" id="ARBA00022989"/>
    </source>
</evidence>
<sequence length="482" mass="55099">MIKDAVYDIFRQRQDRKINQRKLKTLEYDLERGTVNLAEKFSCDLRVGDILLCHIEQEIPCDLVLIGSSDVDRKIQMTTSNLDGETHIKTHYCLARTHGAFSQFLANLNDGAEIQFVQNLRSLVIKVECEAPNAELHKFEGRLFTTLKDSGRTDLKTELQEPICFENMLLRGSKLKNTHAIGLCVYTGSDTKLSLNSKKASRKYSSREGKLNLILAVFILTSFMICVSFAIISKHWERVLLTSVWFISVLNGTAFSFVQSIFSFAFIINYLLPISLIITIEMQQLLQAHLISSDPRLYDDTQELRCSANTVHTADELGQIEFLFSDKTGTLTQNIMSLRALWTLSNETCYIIKEDNVMKLSGEEMKGMKNYIFSESSEENAGAHDVNCYRKRQTFTETQVPHIRQIPSDIYLLMTVASLCHTVEVSAVNPEECSYCLYQVSSASFIKRFLIIIFKFVSCLLSDEEDTNNLYTYLYYFSGHVR</sequence>
<evidence type="ECO:0000256" key="5">
    <source>
        <dbReference type="SAM" id="Phobius"/>
    </source>
</evidence>
<dbReference type="PANTHER" id="PTHR24092">
    <property type="entry name" value="PROBABLE PHOSPHOLIPID-TRANSPORTING ATPASE"/>
    <property type="match status" value="1"/>
</dbReference>
<accession>A0A5J4NYX8</accession>
<dbReference type="GO" id="GO:0005886">
    <property type="term" value="C:plasma membrane"/>
    <property type="evidence" value="ECO:0007669"/>
    <property type="project" value="TreeGrafter"/>
</dbReference>
<evidence type="ECO:0000313" key="7">
    <source>
        <dbReference type="Proteomes" id="UP000324629"/>
    </source>
</evidence>
<dbReference type="EMBL" id="QNGE01000457">
    <property type="protein sequence ID" value="KAA3680390.1"/>
    <property type="molecule type" value="Genomic_DNA"/>
</dbReference>
<protein>
    <submittedName>
        <fullName evidence="6">Phospholipid-translocating ATPase</fullName>
    </submittedName>
</protein>
<evidence type="ECO:0000256" key="2">
    <source>
        <dbReference type="ARBA" id="ARBA00022692"/>
    </source>
</evidence>
<evidence type="ECO:0000313" key="6">
    <source>
        <dbReference type="EMBL" id="KAA3680390.1"/>
    </source>
</evidence>
<dbReference type="InterPro" id="IPR018303">
    <property type="entry name" value="ATPase_P-typ_P_site"/>
</dbReference>
<organism evidence="6 7">
    <name type="scientific">Paragonimus westermani</name>
    <dbReference type="NCBI Taxonomy" id="34504"/>
    <lineage>
        <taxon>Eukaryota</taxon>
        <taxon>Metazoa</taxon>
        <taxon>Spiralia</taxon>
        <taxon>Lophotrochozoa</taxon>
        <taxon>Platyhelminthes</taxon>
        <taxon>Trematoda</taxon>
        <taxon>Digenea</taxon>
        <taxon>Plagiorchiida</taxon>
        <taxon>Troglotremata</taxon>
        <taxon>Troglotrematidae</taxon>
        <taxon>Paragonimus</taxon>
    </lineage>
</organism>
<dbReference type="GO" id="GO:0045332">
    <property type="term" value="P:phospholipid translocation"/>
    <property type="evidence" value="ECO:0007669"/>
    <property type="project" value="TreeGrafter"/>
</dbReference>
<dbReference type="Gene3D" id="2.70.150.10">
    <property type="entry name" value="Calcium-transporting ATPase, cytoplasmic transduction domain A"/>
    <property type="match status" value="1"/>
</dbReference>
<comment type="caution">
    <text evidence="6">The sequence shown here is derived from an EMBL/GenBank/DDBJ whole genome shotgun (WGS) entry which is preliminary data.</text>
</comment>
<dbReference type="Proteomes" id="UP000324629">
    <property type="component" value="Unassembled WGS sequence"/>
</dbReference>
<keyword evidence="4 5" id="KW-0472">Membrane</keyword>
<dbReference type="AlphaFoldDB" id="A0A5J4NYX8"/>
<name>A0A5J4NYX8_9TREM</name>
<dbReference type="InterPro" id="IPR008250">
    <property type="entry name" value="ATPase_P-typ_transduc_dom_A_sf"/>
</dbReference>
<dbReference type="GO" id="GO:0005783">
    <property type="term" value="C:endoplasmic reticulum"/>
    <property type="evidence" value="ECO:0007669"/>
    <property type="project" value="TreeGrafter"/>
</dbReference>
<dbReference type="PANTHER" id="PTHR24092:SF175">
    <property type="entry name" value="PHOSPHOLIPID-TRANSPORTING ATPASE"/>
    <property type="match status" value="1"/>
</dbReference>